<keyword evidence="5" id="KW-0804">Transcription</keyword>
<evidence type="ECO:0000259" key="9">
    <source>
        <dbReference type="PROSITE" id="PS51755"/>
    </source>
</evidence>
<keyword evidence="4 7" id="KW-0238">DNA-binding</keyword>
<organism evidence="10 11">
    <name type="scientific">Micromonospora purpureochromogenes</name>
    <dbReference type="NCBI Taxonomy" id="47872"/>
    <lineage>
        <taxon>Bacteria</taxon>
        <taxon>Bacillati</taxon>
        <taxon>Actinomycetota</taxon>
        <taxon>Actinomycetes</taxon>
        <taxon>Micromonosporales</taxon>
        <taxon>Micromonosporaceae</taxon>
        <taxon>Micromonospora</taxon>
    </lineage>
</organism>
<dbReference type="InterPro" id="IPR039420">
    <property type="entry name" value="WalR-like"/>
</dbReference>
<dbReference type="EMBL" id="LT607410">
    <property type="protein sequence ID" value="SCF17926.1"/>
    <property type="molecule type" value="Genomic_DNA"/>
</dbReference>
<dbReference type="SMART" id="SM00862">
    <property type="entry name" value="Trans_reg_C"/>
    <property type="match status" value="1"/>
</dbReference>
<dbReference type="GO" id="GO:0032993">
    <property type="term" value="C:protein-DNA complex"/>
    <property type="evidence" value="ECO:0007669"/>
    <property type="project" value="TreeGrafter"/>
</dbReference>
<feature type="modified residue" description="4-aspartylphosphate" evidence="6">
    <location>
        <position position="63"/>
    </location>
</feature>
<dbReference type="CDD" id="cd17574">
    <property type="entry name" value="REC_OmpR"/>
    <property type="match status" value="1"/>
</dbReference>
<dbReference type="PROSITE" id="PS50110">
    <property type="entry name" value="RESPONSE_REGULATORY"/>
    <property type="match status" value="1"/>
</dbReference>
<protein>
    <submittedName>
        <fullName evidence="10">Two-component system, OmpR family, response regulator MtrA</fullName>
    </submittedName>
</protein>
<gene>
    <name evidence="10" type="ORF">GA0074696_3209</name>
</gene>
<feature type="domain" description="Response regulatory" evidence="8">
    <location>
        <begin position="14"/>
        <end position="127"/>
    </location>
</feature>
<evidence type="ECO:0000256" key="3">
    <source>
        <dbReference type="ARBA" id="ARBA00023015"/>
    </source>
</evidence>
<reference evidence="10 11" key="1">
    <citation type="submission" date="2016-06" db="EMBL/GenBank/DDBJ databases">
        <authorList>
            <person name="Kjaerup R.B."/>
            <person name="Dalgaard T.S."/>
            <person name="Juul-Madsen H.R."/>
        </authorList>
    </citation>
    <scope>NUCLEOTIDE SEQUENCE [LARGE SCALE GENOMIC DNA]</scope>
    <source>
        <strain evidence="10 11">DSM 43821</strain>
    </source>
</reference>
<proteinExistence type="predicted"/>
<evidence type="ECO:0000259" key="8">
    <source>
        <dbReference type="PROSITE" id="PS50110"/>
    </source>
</evidence>
<feature type="domain" description="OmpR/PhoB-type" evidence="9">
    <location>
        <begin position="136"/>
        <end position="235"/>
    </location>
</feature>
<dbReference type="PANTHER" id="PTHR48111:SF21">
    <property type="entry name" value="DNA-BINDING DUAL MASTER TRANSCRIPTIONAL REGULATOR RPAA"/>
    <property type="match status" value="1"/>
</dbReference>
<evidence type="ECO:0000256" key="5">
    <source>
        <dbReference type="ARBA" id="ARBA00023163"/>
    </source>
</evidence>
<dbReference type="Proteomes" id="UP000198228">
    <property type="component" value="Chromosome I"/>
</dbReference>
<dbReference type="GO" id="GO:0000156">
    <property type="term" value="F:phosphorelay response regulator activity"/>
    <property type="evidence" value="ECO:0007669"/>
    <property type="project" value="TreeGrafter"/>
</dbReference>
<dbReference type="Pfam" id="PF00072">
    <property type="entry name" value="Response_reg"/>
    <property type="match status" value="1"/>
</dbReference>
<dbReference type="SMART" id="SM00448">
    <property type="entry name" value="REC"/>
    <property type="match status" value="1"/>
</dbReference>
<dbReference type="FunFam" id="1.10.10.10:FF:000018">
    <property type="entry name" value="DNA-binding response regulator ResD"/>
    <property type="match status" value="1"/>
</dbReference>
<evidence type="ECO:0000256" key="1">
    <source>
        <dbReference type="ARBA" id="ARBA00022553"/>
    </source>
</evidence>
<evidence type="ECO:0000313" key="10">
    <source>
        <dbReference type="EMBL" id="SCF17926.1"/>
    </source>
</evidence>
<dbReference type="PANTHER" id="PTHR48111">
    <property type="entry name" value="REGULATOR OF RPOS"/>
    <property type="match status" value="1"/>
</dbReference>
<dbReference type="SUPFAM" id="SSF46894">
    <property type="entry name" value="C-terminal effector domain of the bipartite response regulators"/>
    <property type="match status" value="1"/>
</dbReference>
<evidence type="ECO:0000256" key="7">
    <source>
        <dbReference type="PROSITE-ProRule" id="PRU01091"/>
    </source>
</evidence>
<dbReference type="Gene3D" id="1.10.10.10">
    <property type="entry name" value="Winged helix-like DNA-binding domain superfamily/Winged helix DNA-binding domain"/>
    <property type="match status" value="1"/>
</dbReference>
<dbReference type="InterPro" id="IPR001789">
    <property type="entry name" value="Sig_transdc_resp-reg_receiver"/>
</dbReference>
<dbReference type="InterPro" id="IPR036388">
    <property type="entry name" value="WH-like_DNA-bd_sf"/>
</dbReference>
<dbReference type="SUPFAM" id="SSF52172">
    <property type="entry name" value="CheY-like"/>
    <property type="match status" value="1"/>
</dbReference>
<dbReference type="InterPro" id="IPR016032">
    <property type="entry name" value="Sig_transdc_resp-reg_C-effctor"/>
</dbReference>
<dbReference type="AlphaFoldDB" id="A0A1C4YBD3"/>
<dbReference type="GO" id="GO:0005829">
    <property type="term" value="C:cytosol"/>
    <property type="evidence" value="ECO:0007669"/>
    <property type="project" value="TreeGrafter"/>
</dbReference>
<feature type="DNA-binding region" description="OmpR/PhoB-type" evidence="7">
    <location>
        <begin position="136"/>
        <end position="235"/>
    </location>
</feature>
<dbReference type="FunFam" id="3.40.50.2300:FF:000001">
    <property type="entry name" value="DNA-binding response regulator PhoB"/>
    <property type="match status" value="1"/>
</dbReference>
<dbReference type="InterPro" id="IPR011006">
    <property type="entry name" value="CheY-like_superfamily"/>
</dbReference>
<evidence type="ECO:0000256" key="2">
    <source>
        <dbReference type="ARBA" id="ARBA00023012"/>
    </source>
</evidence>
<dbReference type="Pfam" id="PF00486">
    <property type="entry name" value="Trans_reg_C"/>
    <property type="match status" value="1"/>
</dbReference>
<dbReference type="Gene3D" id="3.40.50.2300">
    <property type="match status" value="1"/>
</dbReference>
<dbReference type="GO" id="GO:0006355">
    <property type="term" value="P:regulation of DNA-templated transcription"/>
    <property type="evidence" value="ECO:0007669"/>
    <property type="project" value="InterPro"/>
</dbReference>
<evidence type="ECO:0000256" key="6">
    <source>
        <dbReference type="PROSITE-ProRule" id="PRU00169"/>
    </source>
</evidence>
<evidence type="ECO:0000256" key="4">
    <source>
        <dbReference type="ARBA" id="ARBA00023125"/>
    </source>
</evidence>
<keyword evidence="2" id="KW-0902">Two-component regulatory system</keyword>
<dbReference type="Gene3D" id="6.10.250.690">
    <property type="match status" value="1"/>
</dbReference>
<name>A0A1C4YBD3_9ACTN</name>
<evidence type="ECO:0000313" key="11">
    <source>
        <dbReference type="Proteomes" id="UP000198228"/>
    </source>
</evidence>
<dbReference type="GO" id="GO:0000976">
    <property type="term" value="F:transcription cis-regulatory region binding"/>
    <property type="evidence" value="ECO:0007669"/>
    <property type="project" value="TreeGrafter"/>
</dbReference>
<keyword evidence="3" id="KW-0805">Transcription regulation</keyword>
<dbReference type="InterPro" id="IPR001867">
    <property type="entry name" value="OmpR/PhoB-type_DNA-bd"/>
</dbReference>
<dbReference type="CDD" id="cd00383">
    <property type="entry name" value="trans_reg_C"/>
    <property type="match status" value="1"/>
</dbReference>
<keyword evidence="1 6" id="KW-0597">Phosphoprotein</keyword>
<dbReference type="PROSITE" id="PS51755">
    <property type="entry name" value="OMPR_PHOB"/>
    <property type="match status" value="1"/>
</dbReference>
<accession>A0A1C4YBD3</accession>
<sequence length="236" mass="26088">MTSRGYPEDVMDGRVLLVEDDASIREVTALGLRRAGFRVSTAVDGRAALAAWRAQPVDLVVLDVMLPGLDGLEVCREIRRTSSVPILMLTARTDTIDVVVGLECGADDYLRKPFDLPELVARVRAGLRRASAVVEESVLTVGGLEIDPNRFVVRKAGRELTLTATEFRLLLELARRPGQVFTRELLLDRVWNHSHLGDSRLVDVAVQRLRAKVEDDPAEPRLVRTVRGVGYKLATA</sequence>